<evidence type="ECO:0008006" key="4">
    <source>
        <dbReference type="Google" id="ProtNLM"/>
    </source>
</evidence>
<dbReference type="InterPro" id="IPR036259">
    <property type="entry name" value="MFS_trans_sf"/>
</dbReference>
<evidence type="ECO:0000313" key="2">
    <source>
        <dbReference type="EMBL" id="OYD08361.1"/>
    </source>
</evidence>
<feature type="transmembrane region" description="Helical" evidence="1">
    <location>
        <begin position="102"/>
        <end position="120"/>
    </location>
</feature>
<accession>A0A235B7Y0</accession>
<keyword evidence="3" id="KW-1185">Reference proteome</keyword>
<gene>
    <name evidence="2" type="ORF">CHM34_05830</name>
</gene>
<evidence type="ECO:0000313" key="3">
    <source>
        <dbReference type="Proteomes" id="UP000215459"/>
    </source>
</evidence>
<comment type="caution">
    <text evidence="2">The sequence shown here is derived from an EMBL/GenBank/DDBJ whole genome shotgun (WGS) entry which is preliminary data.</text>
</comment>
<feature type="transmembrane region" description="Helical" evidence="1">
    <location>
        <begin position="5"/>
        <end position="23"/>
    </location>
</feature>
<evidence type="ECO:0000256" key="1">
    <source>
        <dbReference type="SAM" id="Phobius"/>
    </source>
</evidence>
<dbReference type="Proteomes" id="UP000215459">
    <property type="component" value="Unassembled WGS sequence"/>
</dbReference>
<reference evidence="2 3" key="1">
    <citation type="submission" date="2017-07" db="EMBL/GenBank/DDBJ databases">
        <title>The genome sequence of Paludifilum halophilum highlights mechanisms for microbial adaptation to high salt environemnts.</title>
        <authorList>
            <person name="Belbahri L."/>
        </authorList>
    </citation>
    <scope>NUCLEOTIDE SEQUENCE [LARGE SCALE GENOMIC DNA]</scope>
    <source>
        <strain evidence="2 3">DSM 102817</strain>
    </source>
</reference>
<proteinExistence type="predicted"/>
<protein>
    <recommendedName>
        <fullName evidence="4">DUF3021 domain-containing protein</fullName>
    </recommendedName>
</protein>
<dbReference type="EMBL" id="NOWF01000003">
    <property type="protein sequence ID" value="OYD08361.1"/>
    <property type="molecule type" value="Genomic_DNA"/>
</dbReference>
<keyword evidence="1" id="KW-1133">Transmembrane helix</keyword>
<dbReference type="SUPFAM" id="SSF103473">
    <property type="entry name" value="MFS general substrate transporter"/>
    <property type="match status" value="1"/>
</dbReference>
<name>A0A235B7Y0_9BACL</name>
<organism evidence="2 3">
    <name type="scientific">Paludifilum halophilum</name>
    <dbReference type="NCBI Taxonomy" id="1642702"/>
    <lineage>
        <taxon>Bacteria</taxon>
        <taxon>Bacillati</taxon>
        <taxon>Bacillota</taxon>
        <taxon>Bacilli</taxon>
        <taxon>Bacillales</taxon>
        <taxon>Thermoactinomycetaceae</taxon>
        <taxon>Paludifilum</taxon>
    </lineage>
</organism>
<dbReference type="RefSeq" id="WP_094263666.1">
    <property type="nucleotide sequence ID" value="NZ_NOWF01000003.1"/>
</dbReference>
<feature type="transmembrane region" description="Helical" evidence="1">
    <location>
        <begin position="73"/>
        <end position="96"/>
    </location>
</feature>
<sequence length="137" mass="15646">MKDKLLPVLIIAVIQYICLLWVYTNSPLSYEDYGGKAFLAFDFTIITALIVLFYGVPISLLSDYLTTNKPLRWFWAMLIHAIGGAFGVVLLSVLLSLPDFKINYSLVIFGFCVAFLYWVIDEVLKIRKKKRETIDAP</sequence>
<keyword evidence="1" id="KW-0472">Membrane</keyword>
<dbReference type="AlphaFoldDB" id="A0A235B7Y0"/>
<dbReference type="OrthoDB" id="2971980at2"/>
<feature type="transmembrane region" description="Helical" evidence="1">
    <location>
        <begin position="43"/>
        <end position="61"/>
    </location>
</feature>
<keyword evidence="1" id="KW-0812">Transmembrane</keyword>